<organism evidence="1 2">
    <name type="scientific">Plectus sambesii</name>
    <dbReference type="NCBI Taxonomy" id="2011161"/>
    <lineage>
        <taxon>Eukaryota</taxon>
        <taxon>Metazoa</taxon>
        <taxon>Ecdysozoa</taxon>
        <taxon>Nematoda</taxon>
        <taxon>Chromadorea</taxon>
        <taxon>Plectida</taxon>
        <taxon>Plectina</taxon>
        <taxon>Plectoidea</taxon>
        <taxon>Plectidae</taxon>
        <taxon>Plectus</taxon>
    </lineage>
</organism>
<reference evidence="2" key="1">
    <citation type="submission" date="2022-11" db="UniProtKB">
        <authorList>
            <consortium name="WormBaseParasite"/>
        </authorList>
    </citation>
    <scope>IDENTIFICATION</scope>
</reference>
<name>A0A914UUE4_9BILA</name>
<protein>
    <submittedName>
        <fullName evidence="2">Uncharacterized protein</fullName>
    </submittedName>
</protein>
<dbReference type="Proteomes" id="UP000887566">
    <property type="component" value="Unplaced"/>
</dbReference>
<proteinExistence type="predicted"/>
<dbReference type="AlphaFoldDB" id="A0A914UUE4"/>
<keyword evidence="1" id="KW-1185">Reference proteome</keyword>
<accession>A0A914UUE4</accession>
<evidence type="ECO:0000313" key="1">
    <source>
        <dbReference type="Proteomes" id="UP000887566"/>
    </source>
</evidence>
<sequence length="65" mass="7067">MVREAPLLIRQLTAAFLAVLVRFPLIGLLKSVGAQPFVNTSMLIGNDTADSVDFDSVLSRNHTLL</sequence>
<evidence type="ECO:0000313" key="2">
    <source>
        <dbReference type="WBParaSite" id="PSAMB.scaffold12204size2890.g34729.t1"/>
    </source>
</evidence>
<dbReference type="WBParaSite" id="PSAMB.scaffold12204size2890.g34729.t1">
    <property type="protein sequence ID" value="PSAMB.scaffold12204size2890.g34729.t1"/>
    <property type="gene ID" value="PSAMB.scaffold12204size2890.g34729"/>
</dbReference>